<reference evidence="4" key="1">
    <citation type="submission" date="2021-01" db="EMBL/GenBank/DDBJ databases">
        <authorList>
            <person name="Corre E."/>
            <person name="Pelletier E."/>
            <person name="Niang G."/>
            <person name="Scheremetjew M."/>
            <person name="Finn R."/>
            <person name="Kale V."/>
            <person name="Holt S."/>
            <person name="Cochrane G."/>
            <person name="Meng A."/>
            <person name="Brown T."/>
            <person name="Cohen L."/>
        </authorList>
    </citation>
    <scope>NUCLEOTIDE SEQUENCE</scope>
    <source>
        <strain evidence="4">Pbaha01</strain>
    </source>
</reference>
<dbReference type="InterPro" id="IPR036815">
    <property type="entry name" value="14-3-3_dom_sf"/>
</dbReference>
<dbReference type="PANTHER" id="PTHR18860">
    <property type="entry name" value="14-3-3 PROTEIN"/>
    <property type="match status" value="1"/>
</dbReference>
<dbReference type="PRINTS" id="PR00305">
    <property type="entry name" value="1433ZETA"/>
</dbReference>
<protein>
    <recommendedName>
        <fullName evidence="3">14-3-3 domain-containing protein</fullName>
    </recommendedName>
</protein>
<organism evidence="4">
    <name type="scientific">Pyrodinium bahamense</name>
    <dbReference type="NCBI Taxonomy" id="73915"/>
    <lineage>
        <taxon>Eukaryota</taxon>
        <taxon>Sar</taxon>
        <taxon>Alveolata</taxon>
        <taxon>Dinophyceae</taxon>
        <taxon>Gonyaulacales</taxon>
        <taxon>Pyrocystaceae</taxon>
        <taxon>Pyrodinium</taxon>
    </lineage>
</organism>
<evidence type="ECO:0000256" key="1">
    <source>
        <dbReference type="ARBA" id="ARBA00006141"/>
    </source>
</evidence>
<accession>A0A7S0FXW7</accession>
<feature type="site" description="Interaction with phosphoserine on interacting protein" evidence="2">
    <location>
        <position position="129"/>
    </location>
</feature>
<name>A0A7S0FXW7_9DINO</name>
<dbReference type="CDD" id="cd08774">
    <property type="entry name" value="14-3-3"/>
    <property type="match status" value="1"/>
</dbReference>
<evidence type="ECO:0000313" key="4">
    <source>
        <dbReference type="EMBL" id="CAD8386597.1"/>
    </source>
</evidence>
<gene>
    <name evidence="4" type="ORF">PBAH0796_LOCUS30285</name>
</gene>
<evidence type="ECO:0000259" key="3">
    <source>
        <dbReference type="SMART" id="SM00101"/>
    </source>
</evidence>
<dbReference type="Gene3D" id="1.20.190.20">
    <property type="entry name" value="14-3-3 domain"/>
    <property type="match status" value="1"/>
</dbReference>
<evidence type="ECO:0000256" key="2">
    <source>
        <dbReference type="PIRSR" id="PIRSR000868-1"/>
    </source>
</evidence>
<dbReference type="Pfam" id="PF00244">
    <property type="entry name" value="14-3-3"/>
    <property type="match status" value="1"/>
</dbReference>
<feature type="domain" description="14-3-3" evidence="3">
    <location>
        <begin position="3"/>
        <end position="233"/>
    </location>
</feature>
<dbReference type="SMART" id="SM00101">
    <property type="entry name" value="14_3_3"/>
    <property type="match status" value="1"/>
</dbReference>
<dbReference type="PIRSF" id="PIRSF000868">
    <property type="entry name" value="14-3-3"/>
    <property type="match status" value="1"/>
</dbReference>
<proteinExistence type="inferred from homology"/>
<dbReference type="SUPFAM" id="SSF48445">
    <property type="entry name" value="14-3-3 protein"/>
    <property type="match status" value="1"/>
</dbReference>
<dbReference type="InterPro" id="IPR023410">
    <property type="entry name" value="14-3-3_domain"/>
</dbReference>
<feature type="site" description="Interaction with phosphoserine on interacting protein" evidence="2">
    <location>
        <position position="56"/>
    </location>
</feature>
<dbReference type="AlphaFoldDB" id="A0A7S0FXW7"/>
<comment type="similarity">
    <text evidence="1">Belongs to the 14-3-3 family.</text>
</comment>
<sequence length="234" mass="26092">MEEDKLILLARVAEKAERYDEMADYMKDRVEKGTPLNVEERDMFSAAFKNSLTERRHAVRVAFTVAAEQAEEGHEDKAALANGYKSKVEAELAAICDKALKLLKTHLVPTAPPGEAKTFYLKMTGDYHRYLAEFAEGDARARSAEEAKVAYTEGMSEAEKNLPEVHPVRLGLALNFSVFQHEVLRDTQSAIKTAKTALHQSAEQIGSVPEESRNDAVLTMQLLQDNLGLWEPEA</sequence>
<dbReference type="InterPro" id="IPR000308">
    <property type="entry name" value="14-3-3"/>
</dbReference>
<dbReference type="EMBL" id="HBEG01049690">
    <property type="protein sequence ID" value="CAD8386597.1"/>
    <property type="molecule type" value="Transcribed_RNA"/>
</dbReference>